<dbReference type="RefSeq" id="WP_327792746.1">
    <property type="nucleotide sequence ID" value="NZ_JADQAZ010000001.1"/>
</dbReference>
<dbReference type="PANTHER" id="PTHR44846:SF1">
    <property type="entry name" value="MANNOSYL-D-GLYCERATE TRANSPORT_METABOLISM SYSTEM REPRESSOR MNGR-RELATED"/>
    <property type="match status" value="1"/>
</dbReference>
<keyword evidence="6" id="KW-1185">Reference proteome</keyword>
<evidence type="ECO:0000256" key="2">
    <source>
        <dbReference type="ARBA" id="ARBA00023125"/>
    </source>
</evidence>
<dbReference type="AlphaFoldDB" id="A0AAP2G760"/>
<keyword evidence="1" id="KW-0805">Transcription regulation</keyword>
<dbReference type="PRINTS" id="PR00035">
    <property type="entry name" value="HTHGNTR"/>
</dbReference>
<dbReference type="CDD" id="cd07377">
    <property type="entry name" value="WHTH_GntR"/>
    <property type="match status" value="1"/>
</dbReference>
<dbReference type="Pfam" id="PF00392">
    <property type="entry name" value="GntR"/>
    <property type="match status" value="1"/>
</dbReference>
<dbReference type="InterPro" id="IPR012702">
    <property type="entry name" value="CP_lyase_PhnF"/>
</dbReference>
<dbReference type="Pfam" id="PF07702">
    <property type="entry name" value="UTRA"/>
    <property type="match status" value="1"/>
</dbReference>
<dbReference type="InterPro" id="IPR036388">
    <property type="entry name" value="WH-like_DNA-bd_sf"/>
</dbReference>
<dbReference type="SMART" id="SM00866">
    <property type="entry name" value="UTRA"/>
    <property type="match status" value="1"/>
</dbReference>
<keyword evidence="3" id="KW-0804">Transcription</keyword>
<gene>
    <name evidence="5" type="primary">phnF</name>
    <name evidence="5" type="ORF">IV417_04050</name>
</gene>
<dbReference type="Proteomes" id="UP001315686">
    <property type="component" value="Unassembled WGS sequence"/>
</dbReference>
<dbReference type="InterPro" id="IPR011663">
    <property type="entry name" value="UTRA"/>
</dbReference>
<dbReference type="Gene3D" id="3.40.1410.10">
    <property type="entry name" value="Chorismate lyase-like"/>
    <property type="match status" value="1"/>
</dbReference>
<protein>
    <submittedName>
        <fullName evidence="5">Phosphonate metabolism transcriptional regulator PhnF</fullName>
    </submittedName>
</protein>
<evidence type="ECO:0000313" key="6">
    <source>
        <dbReference type="Proteomes" id="UP001315686"/>
    </source>
</evidence>
<feature type="domain" description="HTH gntR-type" evidence="4">
    <location>
        <begin position="4"/>
        <end position="72"/>
    </location>
</feature>
<keyword evidence="2" id="KW-0238">DNA-binding</keyword>
<dbReference type="NCBIfam" id="TIGR02325">
    <property type="entry name" value="C_P_lyase_phnF"/>
    <property type="match status" value="1"/>
</dbReference>
<dbReference type="PANTHER" id="PTHR44846">
    <property type="entry name" value="MANNOSYL-D-GLYCERATE TRANSPORT/METABOLISM SYSTEM REPRESSOR MNGR-RELATED"/>
    <property type="match status" value="1"/>
</dbReference>
<proteinExistence type="predicted"/>
<evidence type="ECO:0000259" key="4">
    <source>
        <dbReference type="PROSITE" id="PS50949"/>
    </source>
</evidence>
<sequence>MARKAIWKSIRDTLSVEIADGEYQPGSKLPTEAVLAERFSVNRHTVRRALADMAASGLVRSRRGAGVFVEMKPTDFPLGRRVRFSENVEAAGRVPDRAVLKMETRPADKDELEALGLPAGANVHVYKGVSFADRAPIAIANSVFPADRFPGLLDLLADTSSITEALARLGVKDYTRASTRVSAEAATGSTAAHLKVSESAPLLRSVSVNVDEDGMPIEFGQTVFVGDRVTLTMDELR</sequence>
<dbReference type="InterPro" id="IPR036390">
    <property type="entry name" value="WH_DNA-bd_sf"/>
</dbReference>
<name>A0AAP2G760_9RHOB</name>
<dbReference type="InterPro" id="IPR050679">
    <property type="entry name" value="Bact_HTH_transcr_reg"/>
</dbReference>
<dbReference type="PROSITE" id="PS50949">
    <property type="entry name" value="HTH_GNTR"/>
    <property type="match status" value="1"/>
</dbReference>
<dbReference type="SMART" id="SM00345">
    <property type="entry name" value="HTH_GNTR"/>
    <property type="match status" value="1"/>
</dbReference>
<evidence type="ECO:0000256" key="1">
    <source>
        <dbReference type="ARBA" id="ARBA00023015"/>
    </source>
</evidence>
<evidence type="ECO:0000256" key="3">
    <source>
        <dbReference type="ARBA" id="ARBA00023163"/>
    </source>
</evidence>
<dbReference type="Gene3D" id="1.10.10.10">
    <property type="entry name" value="Winged helix-like DNA-binding domain superfamily/Winged helix DNA-binding domain"/>
    <property type="match status" value="1"/>
</dbReference>
<comment type="caution">
    <text evidence="5">The sequence shown here is derived from an EMBL/GenBank/DDBJ whole genome shotgun (WGS) entry which is preliminary data.</text>
</comment>
<dbReference type="InterPro" id="IPR028978">
    <property type="entry name" value="Chorismate_lyase_/UTRA_dom_sf"/>
</dbReference>
<accession>A0AAP2G760</accession>
<dbReference type="EMBL" id="JADQAZ010000001">
    <property type="protein sequence ID" value="MBT0956547.1"/>
    <property type="molecule type" value="Genomic_DNA"/>
</dbReference>
<dbReference type="GO" id="GO:0003677">
    <property type="term" value="F:DNA binding"/>
    <property type="evidence" value="ECO:0007669"/>
    <property type="project" value="UniProtKB-KW"/>
</dbReference>
<dbReference type="GO" id="GO:0045892">
    <property type="term" value="P:negative regulation of DNA-templated transcription"/>
    <property type="evidence" value="ECO:0007669"/>
    <property type="project" value="TreeGrafter"/>
</dbReference>
<organism evidence="5 6">
    <name type="scientific">Harenicola maris</name>
    <dbReference type="NCBI Taxonomy" id="2841044"/>
    <lineage>
        <taxon>Bacteria</taxon>
        <taxon>Pseudomonadati</taxon>
        <taxon>Pseudomonadota</taxon>
        <taxon>Alphaproteobacteria</taxon>
        <taxon>Rhodobacterales</taxon>
        <taxon>Paracoccaceae</taxon>
        <taxon>Harenicola</taxon>
    </lineage>
</organism>
<dbReference type="SUPFAM" id="SSF46785">
    <property type="entry name" value="Winged helix' DNA-binding domain"/>
    <property type="match status" value="1"/>
</dbReference>
<reference evidence="5 6" key="1">
    <citation type="journal article" date="2021" name="Arch. Microbiol.">
        <title>Harenicola maris gen. nov., sp. nov. isolated from the Sea of Japan shallow sediments.</title>
        <authorList>
            <person name="Romanenko L.A."/>
            <person name="Kurilenko V.V."/>
            <person name="Chernysheva N.Y."/>
            <person name="Tekutyeva L.A."/>
            <person name="Velansky P.V."/>
            <person name="Svetashev V.I."/>
            <person name="Isaeva M.P."/>
        </authorList>
    </citation>
    <scope>NUCLEOTIDE SEQUENCE [LARGE SCALE GENOMIC DNA]</scope>
    <source>
        <strain evidence="5 6">KMM 3653</strain>
    </source>
</reference>
<dbReference type="SUPFAM" id="SSF64288">
    <property type="entry name" value="Chorismate lyase-like"/>
    <property type="match status" value="1"/>
</dbReference>
<dbReference type="GO" id="GO:0003700">
    <property type="term" value="F:DNA-binding transcription factor activity"/>
    <property type="evidence" value="ECO:0007669"/>
    <property type="project" value="InterPro"/>
</dbReference>
<evidence type="ECO:0000313" key="5">
    <source>
        <dbReference type="EMBL" id="MBT0956547.1"/>
    </source>
</evidence>
<dbReference type="InterPro" id="IPR000524">
    <property type="entry name" value="Tscrpt_reg_HTH_GntR"/>
</dbReference>